<dbReference type="PANTHER" id="PTHR37326:SF1">
    <property type="entry name" value="BLL3975 PROTEIN"/>
    <property type="match status" value="1"/>
</dbReference>
<dbReference type="Gene3D" id="3.40.630.10">
    <property type="entry name" value="Zn peptidases"/>
    <property type="match status" value="1"/>
</dbReference>
<evidence type="ECO:0000256" key="5">
    <source>
        <dbReference type="SAM" id="SignalP"/>
    </source>
</evidence>
<dbReference type="InterPro" id="IPR055438">
    <property type="entry name" value="AstE_AspA_cat"/>
</dbReference>
<proteinExistence type="predicted"/>
<evidence type="ECO:0000256" key="2">
    <source>
        <dbReference type="ARBA" id="ARBA00022723"/>
    </source>
</evidence>
<feature type="domain" description="Succinylglutamate desuccinylase/Aspartoacylase catalytic" evidence="6">
    <location>
        <begin position="65"/>
        <end position="253"/>
    </location>
</feature>
<evidence type="ECO:0000313" key="8">
    <source>
        <dbReference type="Proteomes" id="UP001207742"/>
    </source>
</evidence>
<keyword evidence="8" id="KW-1185">Reference proteome</keyword>
<sequence length="344" mass="37176">MKKFCCYLMVLIGLVFTGSAQVIPFDFNGQRVMPGTKTSFFITVPAGGDSVQLPFTVIHGKKTGPVIGLMAGVHGYEYPPILALQALPGYIDPALLTGTVVILHLANVPAFLGRSVYYNPIDGKNLNRSFPGHKTGTITDKIAWFIAHDYFRYCNYLIDVHGGDASEDLHPYVGYYRNGPAADLSQQLAVVSGYDWLIAADLPPKAGEATLYAGREAAMQGIPSITIEHGKLGIPDKAVAEVIQQRLLNMMRYLKLLPGEVVAANQPMTITGRASIKSEDSGIIKTDKKSGDLVRKGMKLAAITDLTGKHLRDITAPVDGVIIYMLATPPVNKGETLFSFGILP</sequence>
<dbReference type="SUPFAM" id="SSF53187">
    <property type="entry name" value="Zn-dependent exopeptidases"/>
    <property type="match status" value="1"/>
</dbReference>
<dbReference type="Pfam" id="PF24827">
    <property type="entry name" value="AstE_AspA_cat"/>
    <property type="match status" value="1"/>
</dbReference>
<keyword evidence="5" id="KW-0732">Signal</keyword>
<name>A0ABT3IJW8_9BACT</name>
<dbReference type="PIRSF" id="PIRSF039012">
    <property type="entry name" value="ASP"/>
    <property type="match status" value="1"/>
</dbReference>
<dbReference type="CDD" id="cd18174">
    <property type="entry name" value="M14_ASTE_ASPA_like"/>
    <property type="match status" value="1"/>
</dbReference>
<protein>
    <submittedName>
        <fullName evidence="7">M14 family metallopeptidase</fullName>
    </submittedName>
</protein>
<feature type="chain" id="PRO_5046821576" evidence="5">
    <location>
        <begin position="21"/>
        <end position="344"/>
    </location>
</feature>
<dbReference type="PANTHER" id="PTHR37326">
    <property type="entry name" value="BLL3975 PROTEIN"/>
    <property type="match status" value="1"/>
</dbReference>
<evidence type="ECO:0000313" key="7">
    <source>
        <dbReference type="EMBL" id="MCW3484262.1"/>
    </source>
</evidence>
<keyword evidence="4" id="KW-0862">Zinc</keyword>
<dbReference type="InterPro" id="IPR053138">
    <property type="entry name" value="N-alpha-Ac-DABA_deacetylase"/>
</dbReference>
<comment type="cofactor">
    <cofactor evidence="1">
        <name>Zn(2+)</name>
        <dbReference type="ChEBI" id="CHEBI:29105"/>
    </cofactor>
</comment>
<reference evidence="7 8" key="1">
    <citation type="submission" date="2022-10" db="EMBL/GenBank/DDBJ databases">
        <title>Chitinophaga nivalis PC15 sp. nov., isolated from Pyeongchang county, South Korea.</title>
        <authorList>
            <person name="Trinh H.N."/>
        </authorList>
    </citation>
    <scope>NUCLEOTIDE SEQUENCE [LARGE SCALE GENOMIC DNA]</scope>
    <source>
        <strain evidence="7 8">PC14</strain>
    </source>
</reference>
<evidence type="ECO:0000256" key="3">
    <source>
        <dbReference type="ARBA" id="ARBA00022801"/>
    </source>
</evidence>
<dbReference type="Proteomes" id="UP001207742">
    <property type="component" value="Unassembled WGS sequence"/>
</dbReference>
<evidence type="ECO:0000256" key="4">
    <source>
        <dbReference type="ARBA" id="ARBA00022833"/>
    </source>
</evidence>
<organism evidence="7 8">
    <name type="scientific">Chitinophaga nivalis</name>
    <dbReference type="NCBI Taxonomy" id="2991709"/>
    <lineage>
        <taxon>Bacteria</taxon>
        <taxon>Pseudomonadati</taxon>
        <taxon>Bacteroidota</taxon>
        <taxon>Chitinophagia</taxon>
        <taxon>Chitinophagales</taxon>
        <taxon>Chitinophagaceae</taxon>
        <taxon>Chitinophaga</taxon>
    </lineage>
</organism>
<comment type="caution">
    <text evidence="7">The sequence shown here is derived from an EMBL/GenBank/DDBJ whole genome shotgun (WGS) entry which is preliminary data.</text>
</comment>
<keyword evidence="2" id="KW-0479">Metal-binding</keyword>
<dbReference type="EMBL" id="JAPDNS010000001">
    <property type="protein sequence ID" value="MCW3484262.1"/>
    <property type="molecule type" value="Genomic_DNA"/>
</dbReference>
<gene>
    <name evidence="7" type="ORF">OL497_10180</name>
</gene>
<keyword evidence="3" id="KW-0378">Hydrolase</keyword>
<evidence type="ECO:0000259" key="6">
    <source>
        <dbReference type="Pfam" id="PF24827"/>
    </source>
</evidence>
<dbReference type="RefSeq" id="WP_264729781.1">
    <property type="nucleotide sequence ID" value="NZ_JAPDNR010000001.1"/>
</dbReference>
<accession>A0ABT3IJW8</accession>
<dbReference type="InterPro" id="IPR043795">
    <property type="entry name" value="N-alpha-Ac-DABA-like"/>
</dbReference>
<evidence type="ECO:0000256" key="1">
    <source>
        <dbReference type="ARBA" id="ARBA00001947"/>
    </source>
</evidence>
<feature type="signal peptide" evidence="5">
    <location>
        <begin position="1"/>
        <end position="20"/>
    </location>
</feature>